<accession>A0A482X099</accession>
<evidence type="ECO:0000256" key="2">
    <source>
        <dbReference type="SAM" id="SignalP"/>
    </source>
</evidence>
<evidence type="ECO:0000313" key="4">
    <source>
        <dbReference type="Proteomes" id="UP000291343"/>
    </source>
</evidence>
<feature type="coiled-coil region" evidence="1">
    <location>
        <begin position="40"/>
        <end position="89"/>
    </location>
</feature>
<keyword evidence="1" id="KW-0175">Coiled coil</keyword>
<dbReference type="Proteomes" id="UP000291343">
    <property type="component" value="Unassembled WGS sequence"/>
</dbReference>
<name>A0A482X099_LAOST</name>
<feature type="chain" id="PRO_5019775539" evidence="2">
    <location>
        <begin position="26"/>
        <end position="120"/>
    </location>
</feature>
<proteinExistence type="predicted"/>
<protein>
    <submittedName>
        <fullName evidence="3">Uncharacterized protein</fullName>
    </submittedName>
</protein>
<feature type="signal peptide" evidence="2">
    <location>
        <begin position="1"/>
        <end position="25"/>
    </location>
</feature>
<reference evidence="3 4" key="1">
    <citation type="journal article" date="2017" name="Gigascience">
        <title>Genome sequence of the small brown planthopper, Laodelphax striatellus.</title>
        <authorList>
            <person name="Zhu J."/>
            <person name="Jiang F."/>
            <person name="Wang X."/>
            <person name="Yang P."/>
            <person name="Bao Y."/>
            <person name="Zhao W."/>
            <person name="Wang W."/>
            <person name="Lu H."/>
            <person name="Wang Q."/>
            <person name="Cui N."/>
            <person name="Li J."/>
            <person name="Chen X."/>
            <person name="Luo L."/>
            <person name="Yu J."/>
            <person name="Kang L."/>
            <person name="Cui F."/>
        </authorList>
    </citation>
    <scope>NUCLEOTIDE SEQUENCE [LARGE SCALE GENOMIC DNA]</scope>
    <source>
        <strain evidence="3">Lst14</strain>
    </source>
</reference>
<evidence type="ECO:0000313" key="3">
    <source>
        <dbReference type="EMBL" id="RZF39257.1"/>
    </source>
</evidence>
<comment type="caution">
    <text evidence="3">The sequence shown here is derived from an EMBL/GenBank/DDBJ whole genome shotgun (WGS) entry which is preliminary data.</text>
</comment>
<dbReference type="SMR" id="A0A482X099"/>
<keyword evidence="2" id="KW-0732">Signal</keyword>
<dbReference type="EMBL" id="QKKF02020306">
    <property type="protein sequence ID" value="RZF39257.1"/>
    <property type="molecule type" value="Genomic_DNA"/>
</dbReference>
<organism evidence="3 4">
    <name type="scientific">Laodelphax striatellus</name>
    <name type="common">Small brown planthopper</name>
    <name type="synonym">Delphax striatella</name>
    <dbReference type="NCBI Taxonomy" id="195883"/>
    <lineage>
        <taxon>Eukaryota</taxon>
        <taxon>Metazoa</taxon>
        <taxon>Ecdysozoa</taxon>
        <taxon>Arthropoda</taxon>
        <taxon>Hexapoda</taxon>
        <taxon>Insecta</taxon>
        <taxon>Pterygota</taxon>
        <taxon>Neoptera</taxon>
        <taxon>Paraneoptera</taxon>
        <taxon>Hemiptera</taxon>
        <taxon>Auchenorrhyncha</taxon>
        <taxon>Fulgoroidea</taxon>
        <taxon>Delphacidae</taxon>
        <taxon>Criomorphinae</taxon>
        <taxon>Laodelphax</taxon>
    </lineage>
</organism>
<dbReference type="AlphaFoldDB" id="A0A482X099"/>
<keyword evidence="4" id="KW-1185">Reference proteome</keyword>
<dbReference type="InParanoid" id="A0A482X099"/>
<gene>
    <name evidence="3" type="ORF">LSTR_LSTR010351</name>
</gene>
<evidence type="ECO:0000256" key="1">
    <source>
        <dbReference type="SAM" id="Coils"/>
    </source>
</evidence>
<sequence>MSPKMLFLINIILILGITFLPLTVSNPLEEGNAPSLSHFLTKMKDIRKELEDEIHKMHKEAAAKVEKIEKAALANIKEMNDKIKEEVKEGVGKVKGFKPPIIGGILNGCNEQIQHLNGLL</sequence>